<reference evidence="1 2" key="1">
    <citation type="submission" date="2023-05" db="EMBL/GenBank/DDBJ databases">
        <title>Corynebacterium suedekumii sp. nov. and Corynebacterium breve sp. nov. isolated from raw cow's milk.</title>
        <authorList>
            <person name="Baer M.K."/>
            <person name="Mehl L."/>
            <person name="Hellmuth R."/>
            <person name="Marke G."/>
            <person name="Lipski A."/>
        </authorList>
    </citation>
    <scope>NUCLEOTIDE SEQUENCE [LARGE SCALE GENOMIC DNA]</scope>
    <source>
        <strain evidence="1 2">LM112</strain>
    </source>
</reference>
<evidence type="ECO:0000313" key="1">
    <source>
        <dbReference type="EMBL" id="WIM71360.1"/>
    </source>
</evidence>
<proteinExistence type="predicted"/>
<organism evidence="1 2">
    <name type="scientific">Corynebacterium suedekumii</name>
    <dbReference type="NCBI Taxonomy" id="3049801"/>
    <lineage>
        <taxon>Bacteria</taxon>
        <taxon>Bacillati</taxon>
        <taxon>Actinomycetota</taxon>
        <taxon>Actinomycetes</taxon>
        <taxon>Mycobacteriales</taxon>
        <taxon>Corynebacteriaceae</taxon>
        <taxon>Corynebacterium</taxon>
    </lineage>
</organism>
<dbReference type="EMBL" id="CP126970">
    <property type="protein sequence ID" value="WIM71360.1"/>
    <property type="molecule type" value="Genomic_DNA"/>
</dbReference>
<protein>
    <submittedName>
        <fullName evidence="1">Uncharacterized protein</fullName>
    </submittedName>
</protein>
<accession>A0ABY8VV16</accession>
<evidence type="ECO:0000313" key="2">
    <source>
        <dbReference type="Proteomes" id="UP001238805"/>
    </source>
</evidence>
<dbReference type="Proteomes" id="UP001238805">
    <property type="component" value="Chromosome"/>
</dbReference>
<name>A0ABY8VV16_9CORY</name>
<gene>
    <name evidence="1" type="ORF">QP029_06180</name>
</gene>
<keyword evidence="2" id="KW-1185">Reference proteome</keyword>
<dbReference type="RefSeq" id="WP_284875931.1">
    <property type="nucleotide sequence ID" value="NZ_CP126970.1"/>
</dbReference>
<sequence length="99" mass="10658">MSGIRLDHRAAKAALRRLMAEGEDHHRRHTATTPALPATAAGRAFVDRGAAIADALRRVHEHGARSIDALRATADAAAEQVDVFRDVDKRNADDLAGRS</sequence>